<keyword evidence="3" id="KW-1185">Reference proteome</keyword>
<dbReference type="InterPro" id="IPR046348">
    <property type="entry name" value="SIS_dom_sf"/>
</dbReference>
<protein>
    <submittedName>
        <fullName evidence="2">Glucosamine--fructose-6-phosphate aminotransferase</fullName>
    </submittedName>
</protein>
<accession>A0A838B823</accession>
<dbReference type="Proteomes" id="UP000558284">
    <property type="component" value="Unassembled WGS sequence"/>
</dbReference>
<dbReference type="RefSeq" id="WP_181059161.1">
    <property type="nucleotide sequence ID" value="NZ_JACDTY010000009.1"/>
</dbReference>
<sequence length="332" mass="35275">MSYRSTISRQPKQFSHISEVVSAQLRNFDCAPFREGSLVLTGIGASYEAAVVVAGELQRRGKRAAPWRAVDLMEPGNPGDAIIAFSAGGRSIEPISAIRSHANLPSVAITSEGNDPLSRTASASLRFECGPDALPSATGYTGSVMAGGLLVDALCDGGEFDWKDMPSIAADVLDSSSKKMQAALEIFRNRRAIDSVGALSGFGTAGEACLLLREAARIPTGREDTLHYLHGPMESMDEKTGVVIFGDAREIKLAHDLAEIGCSVLLVTADNAVDDRRNLVVVKVPDLKNRAARSIVDILPAQLLAAELSDAAGLTDTPFRYSQSDTKVLEAF</sequence>
<keyword evidence="2" id="KW-0032">Aminotransferase</keyword>
<dbReference type="GO" id="GO:0008483">
    <property type="term" value="F:transaminase activity"/>
    <property type="evidence" value="ECO:0007669"/>
    <property type="project" value="UniProtKB-KW"/>
</dbReference>
<dbReference type="GO" id="GO:0097367">
    <property type="term" value="F:carbohydrate derivative binding"/>
    <property type="evidence" value="ECO:0007669"/>
    <property type="project" value="InterPro"/>
</dbReference>
<evidence type="ECO:0000313" key="3">
    <source>
        <dbReference type="Proteomes" id="UP000558284"/>
    </source>
</evidence>
<evidence type="ECO:0000313" key="2">
    <source>
        <dbReference type="EMBL" id="MBA1142323.1"/>
    </source>
</evidence>
<reference evidence="2 3" key="1">
    <citation type="submission" date="2020-07" db="EMBL/GenBank/DDBJ databases">
        <title>Definition of the novel symbiovar canariense within Mesorhizobium novociceri, a new species of genus Mesorhizobium nodulating Cicer canariense in the Caldera de Taburiente National Park (La Palma, Canary Islands).</title>
        <authorList>
            <person name="Leon-Barrios M."/>
            <person name="Perez-Yepez J."/>
            <person name="Flores-Felix J.D."/>
            <person name="Ramirez-Baena M.H."/>
            <person name="Pulido-Suarez L."/>
            <person name="Igual J.M."/>
            <person name="Velazquez E."/>
            <person name="Peix A."/>
        </authorList>
    </citation>
    <scope>NUCLEOTIDE SEQUENCE [LARGE SCALE GENOMIC DNA]</scope>
    <source>
        <strain evidence="2 3">CCANP35</strain>
    </source>
</reference>
<gene>
    <name evidence="2" type="ORF">H0241_18900</name>
</gene>
<dbReference type="PROSITE" id="PS51464">
    <property type="entry name" value="SIS"/>
    <property type="match status" value="1"/>
</dbReference>
<comment type="caution">
    <text evidence="2">The sequence shown here is derived from an EMBL/GenBank/DDBJ whole genome shotgun (WGS) entry which is preliminary data.</text>
</comment>
<feature type="domain" description="SIS" evidence="1">
    <location>
        <begin position="21"/>
        <end position="160"/>
    </location>
</feature>
<dbReference type="Gene3D" id="3.40.50.10490">
    <property type="entry name" value="Glucose-6-phosphate isomerase like protein, domain 1"/>
    <property type="match status" value="2"/>
</dbReference>
<dbReference type="SUPFAM" id="SSF53697">
    <property type="entry name" value="SIS domain"/>
    <property type="match status" value="1"/>
</dbReference>
<dbReference type="InterPro" id="IPR001347">
    <property type="entry name" value="SIS_dom"/>
</dbReference>
<keyword evidence="2" id="KW-0808">Transferase</keyword>
<name>A0A838B823_9HYPH</name>
<dbReference type="EMBL" id="JACDTY010000009">
    <property type="protein sequence ID" value="MBA1142323.1"/>
    <property type="molecule type" value="Genomic_DNA"/>
</dbReference>
<proteinExistence type="predicted"/>
<dbReference type="AlphaFoldDB" id="A0A838B823"/>
<organism evidence="2 3">
    <name type="scientific">Mesorhizobium neociceri</name>
    <dbReference type="NCBI Taxonomy" id="1307853"/>
    <lineage>
        <taxon>Bacteria</taxon>
        <taxon>Pseudomonadati</taxon>
        <taxon>Pseudomonadota</taxon>
        <taxon>Alphaproteobacteria</taxon>
        <taxon>Hyphomicrobiales</taxon>
        <taxon>Phyllobacteriaceae</taxon>
        <taxon>Mesorhizobium</taxon>
    </lineage>
</organism>
<evidence type="ECO:0000259" key="1">
    <source>
        <dbReference type="PROSITE" id="PS51464"/>
    </source>
</evidence>
<dbReference type="GO" id="GO:1901135">
    <property type="term" value="P:carbohydrate derivative metabolic process"/>
    <property type="evidence" value="ECO:0007669"/>
    <property type="project" value="InterPro"/>
</dbReference>